<evidence type="ECO:0000256" key="1">
    <source>
        <dbReference type="ARBA" id="ARBA00004651"/>
    </source>
</evidence>
<comment type="similarity">
    <text evidence="8">Belongs to the methyl-accepting chemotaxis (MCP) protein family.</text>
</comment>
<evidence type="ECO:0000256" key="6">
    <source>
        <dbReference type="ARBA" id="ARBA00023136"/>
    </source>
</evidence>
<organism evidence="13 14">
    <name type="scientific">Alkalihalobacterium chitinilyticum</name>
    <dbReference type="NCBI Taxonomy" id="2980103"/>
    <lineage>
        <taxon>Bacteria</taxon>
        <taxon>Bacillati</taxon>
        <taxon>Bacillota</taxon>
        <taxon>Bacilli</taxon>
        <taxon>Bacillales</taxon>
        <taxon>Bacillaceae</taxon>
        <taxon>Alkalihalobacterium</taxon>
    </lineage>
</organism>
<dbReference type="Pfam" id="PF00015">
    <property type="entry name" value="MCPsignal"/>
    <property type="match status" value="1"/>
</dbReference>
<accession>A0ABT5VAM3</accession>
<dbReference type="PANTHER" id="PTHR32089:SF112">
    <property type="entry name" value="LYSOZYME-LIKE PROTEIN-RELATED"/>
    <property type="match status" value="1"/>
</dbReference>
<evidence type="ECO:0000256" key="8">
    <source>
        <dbReference type="ARBA" id="ARBA00029447"/>
    </source>
</evidence>
<keyword evidence="4 10" id="KW-0812">Transmembrane</keyword>
<dbReference type="Proteomes" id="UP001148125">
    <property type="component" value="Unassembled WGS sequence"/>
</dbReference>
<dbReference type="Pfam" id="PF02743">
    <property type="entry name" value="dCache_1"/>
    <property type="match status" value="1"/>
</dbReference>
<dbReference type="CDD" id="cd11386">
    <property type="entry name" value="MCP_signal"/>
    <property type="match status" value="1"/>
</dbReference>
<keyword evidence="7 9" id="KW-0807">Transducer</keyword>
<dbReference type="CDD" id="cd12912">
    <property type="entry name" value="PDC2_MCP_like"/>
    <property type="match status" value="1"/>
</dbReference>
<proteinExistence type="inferred from homology"/>
<dbReference type="SUPFAM" id="SSF58104">
    <property type="entry name" value="Methyl-accepting chemotaxis protein (MCP) signaling domain"/>
    <property type="match status" value="1"/>
</dbReference>
<dbReference type="Gene3D" id="1.10.287.950">
    <property type="entry name" value="Methyl-accepting chemotaxis protein"/>
    <property type="match status" value="1"/>
</dbReference>
<dbReference type="PROSITE" id="PS50885">
    <property type="entry name" value="HAMP"/>
    <property type="match status" value="1"/>
</dbReference>
<evidence type="ECO:0000256" key="3">
    <source>
        <dbReference type="ARBA" id="ARBA00022500"/>
    </source>
</evidence>
<dbReference type="InterPro" id="IPR033479">
    <property type="entry name" value="dCache_1"/>
</dbReference>
<keyword evidence="6 10" id="KW-0472">Membrane</keyword>
<gene>
    <name evidence="13" type="ORF">N7Z68_03910</name>
</gene>
<dbReference type="SMART" id="SM00304">
    <property type="entry name" value="HAMP"/>
    <property type="match status" value="1"/>
</dbReference>
<dbReference type="InterPro" id="IPR029151">
    <property type="entry name" value="Sensor-like_sf"/>
</dbReference>
<evidence type="ECO:0000256" key="10">
    <source>
        <dbReference type="SAM" id="Phobius"/>
    </source>
</evidence>
<comment type="subcellular location">
    <subcellularLocation>
        <location evidence="1">Cell membrane</location>
        <topology evidence="1">Multi-pass membrane protein</topology>
    </subcellularLocation>
</comment>
<name>A0ABT5VAM3_9BACI</name>
<evidence type="ECO:0000256" key="5">
    <source>
        <dbReference type="ARBA" id="ARBA00022989"/>
    </source>
</evidence>
<evidence type="ECO:0000256" key="4">
    <source>
        <dbReference type="ARBA" id="ARBA00022692"/>
    </source>
</evidence>
<dbReference type="Gene3D" id="3.30.450.20">
    <property type="entry name" value="PAS domain"/>
    <property type="match status" value="1"/>
</dbReference>
<keyword evidence="2" id="KW-1003">Cell membrane</keyword>
<dbReference type="PANTHER" id="PTHR32089">
    <property type="entry name" value="METHYL-ACCEPTING CHEMOTAXIS PROTEIN MCPB"/>
    <property type="match status" value="1"/>
</dbReference>
<dbReference type="CDD" id="cd12914">
    <property type="entry name" value="PDC1_DGC_like"/>
    <property type="match status" value="1"/>
</dbReference>
<feature type="transmembrane region" description="Helical" evidence="10">
    <location>
        <begin position="273"/>
        <end position="297"/>
    </location>
</feature>
<dbReference type="CDD" id="cd06225">
    <property type="entry name" value="HAMP"/>
    <property type="match status" value="1"/>
</dbReference>
<keyword evidence="3" id="KW-0145">Chemotaxis</keyword>
<evidence type="ECO:0000256" key="7">
    <source>
        <dbReference type="ARBA" id="ARBA00023224"/>
    </source>
</evidence>
<dbReference type="InterPro" id="IPR004089">
    <property type="entry name" value="MCPsignal_dom"/>
</dbReference>
<dbReference type="RefSeq" id="WP_275117150.1">
    <property type="nucleotide sequence ID" value="NZ_JAOTPO010000002.1"/>
</dbReference>
<evidence type="ECO:0000256" key="2">
    <source>
        <dbReference type="ARBA" id="ARBA00022475"/>
    </source>
</evidence>
<keyword evidence="14" id="KW-1185">Reference proteome</keyword>
<evidence type="ECO:0000313" key="13">
    <source>
        <dbReference type="EMBL" id="MDE5412518.1"/>
    </source>
</evidence>
<dbReference type="SMART" id="SM00283">
    <property type="entry name" value="MA"/>
    <property type="match status" value="1"/>
</dbReference>
<sequence length="656" mass="71594">MKSLKMKLLFVMLPIVAVALIVVAYINQDKAKDFLEVEFNEKSEISLENAQRYINHYFEQRIRQVEVMANTDTLKSNDREDIVNYIISEFNRTNDYEMILYSDLKGNAISQGRTEADVSNRDYFIEVLETNETAVSEPIVSRASGQHVVAIAVPVHNGQRNVGVIIATIPIGEIVRLVSELQIGENGYAFLVNHLGTIIAHPNQELIGEVNLLETDNEQLASIVASTLRGEPGSDQFIDNGLDSFAYYTLIPATQMGLIISAPVKEITGNLSYLAMLSFVTTAVVLGFTFIIIIIFARRLVTPIQRLSELTTKVAQGDLTIASEYESKDEVGTLGSNFNAMIKKIQELLLRIEKVSTTVKTSSDVMLISSEETKSSAEQVAVTINELASGTTDIADSVTNTTDRMNTMLDTVNKISSYTDDVIATSSQSKGVAFKGQGSAEAAIVSMNDIHQSVDQAKMIIRKLDQQSREIGNIIEIITNIAEQTNLLALNASIEAARAGEQGKGFAVVANEVRKLANETNESATRIATLIHETQEESSRAVEAIEGGSNVVQDGKKTVQEAGEAFREIATYVESVLSKNTQIHDAVQQLTTIGQEIGQDMESISAVTEQASAGAQEVSATSYEQAESARKIAGDAQSLADLAEELQDLMKQFKIN</sequence>
<dbReference type="EMBL" id="JAOTPO010000002">
    <property type="protein sequence ID" value="MDE5412518.1"/>
    <property type="molecule type" value="Genomic_DNA"/>
</dbReference>
<keyword evidence="5 10" id="KW-1133">Transmembrane helix</keyword>
<evidence type="ECO:0000259" key="12">
    <source>
        <dbReference type="PROSITE" id="PS50885"/>
    </source>
</evidence>
<dbReference type="Pfam" id="PF00672">
    <property type="entry name" value="HAMP"/>
    <property type="match status" value="1"/>
</dbReference>
<evidence type="ECO:0000256" key="9">
    <source>
        <dbReference type="PROSITE-ProRule" id="PRU00284"/>
    </source>
</evidence>
<feature type="domain" description="HAMP" evidence="12">
    <location>
        <begin position="298"/>
        <end position="350"/>
    </location>
</feature>
<protein>
    <submittedName>
        <fullName evidence="13">Methyl-accepting chemotaxis protein</fullName>
    </submittedName>
</protein>
<dbReference type="InterPro" id="IPR003660">
    <property type="entry name" value="HAMP_dom"/>
</dbReference>
<evidence type="ECO:0000313" key="14">
    <source>
        <dbReference type="Proteomes" id="UP001148125"/>
    </source>
</evidence>
<comment type="caution">
    <text evidence="13">The sequence shown here is derived from an EMBL/GenBank/DDBJ whole genome shotgun (WGS) entry which is preliminary data.</text>
</comment>
<dbReference type="SUPFAM" id="SSF103190">
    <property type="entry name" value="Sensory domain-like"/>
    <property type="match status" value="1"/>
</dbReference>
<dbReference type="Gene3D" id="6.10.340.10">
    <property type="match status" value="1"/>
</dbReference>
<dbReference type="PROSITE" id="PS50111">
    <property type="entry name" value="CHEMOTAXIS_TRANSDUC_2"/>
    <property type="match status" value="1"/>
</dbReference>
<evidence type="ECO:0000259" key="11">
    <source>
        <dbReference type="PROSITE" id="PS50111"/>
    </source>
</evidence>
<feature type="domain" description="Methyl-accepting transducer" evidence="11">
    <location>
        <begin position="369"/>
        <end position="605"/>
    </location>
</feature>
<reference evidence="13" key="1">
    <citation type="submission" date="2024-05" db="EMBL/GenBank/DDBJ databases">
        <title>Alkalihalobacillus sp. strain MEB203 novel alkaliphilic bacterium from Lonar Lake, India.</title>
        <authorList>
            <person name="Joshi A."/>
            <person name="Thite S."/>
            <person name="Mengade P."/>
        </authorList>
    </citation>
    <scope>NUCLEOTIDE SEQUENCE</scope>
    <source>
        <strain evidence="13">MEB 203</strain>
    </source>
</reference>